<dbReference type="GO" id="GO:0006353">
    <property type="term" value="P:DNA-templated transcription termination"/>
    <property type="evidence" value="ECO:0007669"/>
    <property type="project" value="UniProtKB-UniRule"/>
</dbReference>
<dbReference type="RefSeq" id="WP_138190766.1">
    <property type="nucleotide sequence ID" value="NZ_VBWP01000004.1"/>
</dbReference>
<dbReference type="AlphaFoldDB" id="A0A5R8QD03"/>
<evidence type="ECO:0000256" key="4">
    <source>
        <dbReference type="ARBA" id="ARBA00023015"/>
    </source>
</evidence>
<accession>A0A5R8QD03</accession>
<evidence type="ECO:0000256" key="6">
    <source>
        <dbReference type="HAMAP-Rule" id="MF_00073"/>
    </source>
</evidence>
<sequence length="147" mass="16866">MRIISREKAMKTLYLLDVLEQIDEQKGSEYWNIAYLTPQLAKIDDYLLNEKDDQVYIKNLVEGVIANKTDIDTFIAEHLKSDWTLETLGFIERAILRVGVYEVRYDESLSDTIAINSAIELAKQFADESAYKLINAILDTAAKTKNK</sequence>
<keyword evidence="9" id="KW-1185">Reference proteome</keyword>
<comment type="similarity">
    <text evidence="1 6">Belongs to the NusB family.</text>
</comment>
<dbReference type="OrthoDB" id="9811381at2"/>
<proteinExistence type="inferred from homology"/>
<evidence type="ECO:0000313" key="8">
    <source>
        <dbReference type="EMBL" id="TLG74214.1"/>
    </source>
</evidence>
<reference evidence="8 9" key="1">
    <citation type="submission" date="2019-05" db="EMBL/GenBank/DDBJ databases">
        <title>Culicoidintestinum kansasii gen. nov., sp. nov. from the gastrointestinal tract of the biting midge, Culicoides sonorensis.</title>
        <authorList>
            <person name="Neupane S."/>
            <person name="Ghosh A."/>
            <person name="Gunther S."/>
            <person name="Martin K."/>
            <person name="Zurek L."/>
        </authorList>
    </citation>
    <scope>NUCLEOTIDE SEQUENCE [LARGE SCALE GENOMIC DNA]</scope>
    <source>
        <strain evidence="8 9">CS-1</strain>
    </source>
</reference>
<evidence type="ECO:0000313" key="9">
    <source>
        <dbReference type="Proteomes" id="UP000306912"/>
    </source>
</evidence>
<keyword evidence="4 6" id="KW-0805">Transcription regulation</keyword>
<dbReference type="GO" id="GO:0031564">
    <property type="term" value="P:transcription antitermination"/>
    <property type="evidence" value="ECO:0007669"/>
    <property type="project" value="UniProtKB-KW"/>
</dbReference>
<keyword evidence="2 6" id="KW-0889">Transcription antitermination</keyword>
<dbReference type="InterPro" id="IPR011605">
    <property type="entry name" value="NusB_fam"/>
</dbReference>
<evidence type="ECO:0000256" key="1">
    <source>
        <dbReference type="ARBA" id="ARBA00005952"/>
    </source>
</evidence>
<dbReference type="PANTHER" id="PTHR11078">
    <property type="entry name" value="N UTILIZATION SUBSTANCE PROTEIN B-RELATED"/>
    <property type="match status" value="1"/>
</dbReference>
<dbReference type="InterPro" id="IPR035926">
    <property type="entry name" value="NusB-like_sf"/>
</dbReference>
<dbReference type="SUPFAM" id="SSF48013">
    <property type="entry name" value="NusB-like"/>
    <property type="match status" value="1"/>
</dbReference>
<dbReference type="GO" id="GO:0003723">
    <property type="term" value="F:RNA binding"/>
    <property type="evidence" value="ECO:0007669"/>
    <property type="project" value="UniProtKB-UniRule"/>
</dbReference>
<comment type="function">
    <text evidence="6">Involved in transcription antitermination. Required for transcription of ribosomal RNA (rRNA) genes. Binds specifically to the boxA antiterminator sequence of the ribosomal RNA (rrn) operons.</text>
</comment>
<organism evidence="8 9">
    <name type="scientific">Culicoidibacter larvae</name>
    <dbReference type="NCBI Taxonomy" id="2579976"/>
    <lineage>
        <taxon>Bacteria</taxon>
        <taxon>Bacillati</taxon>
        <taxon>Bacillota</taxon>
        <taxon>Culicoidibacteria</taxon>
        <taxon>Culicoidibacterales</taxon>
        <taxon>Culicoidibacteraceae</taxon>
        <taxon>Culicoidibacter</taxon>
    </lineage>
</organism>
<keyword evidence="3 6" id="KW-0694">RNA-binding</keyword>
<protein>
    <recommendedName>
        <fullName evidence="6">Transcription antitermination protein NusB</fullName>
    </recommendedName>
    <alternativeName>
        <fullName evidence="6">Antitermination factor NusB</fullName>
    </alternativeName>
</protein>
<dbReference type="Gene3D" id="1.10.940.10">
    <property type="entry name" value="NusB-like"/>
    <property type="match status" value="1"/>
</dbReference>
<dbReference type="Proteomes" id="UP000306912">
    <property type="component" value="Unassembled WGS sequence"/>
</dbReference>
<dbReference type="InParanoid" id="A0A5R8QD03"/>
<dbReference type="EMBL" id="VBWP01000004">
    <property type="protein sequence ID" value="TLG74214.1"/>
    <property type="molecule type" value="Genomic_DNA"/>
</dbReference>
<dbReference type="Pfam" id="PF01029">
    <property type="entry name" value="NusB"/>
    <property type="match status" value="1"/>
</dbReference>
<dbReference type="FunCoup" id="A0A5R8QD03">
    <property type="interactions" value="239"/>
</dbReference>
<evidence type="ECO:0000259" key="7">
    <source>
        <dbReference type="Pfam" id="PF01029"/>
    </source>
</evidence>
<evidence type="ECO:0000256" key="3">
    <source>
        <dbReference type="ARBA" id="ARBA00022884"/>
    </source>
</evidence>
<gene>
    <name evidence="6 8" type="primary">nusB</name>
    <name evidence="8" type="ORF">FEZ08_05775</name>
</gene>
<name>A0A5R8QD03_9FIRM</name>
<dbReference type="PANTHER" id="PTHR11078:SF3">
    <property type="entry name" value="ANTITERMINATION NUSB DOMAIN-CONTAINING PROTEIN"/>
    <property type="match status" value="1"/>
</dbReference>
<evidence type="ECO:0000256" key="5">
    <source>
        <dbReference type="ARBA" id="ARBA00023163"/>
    </source>
</evidence>
<dbReference type="NCBIfam" id="TIGR01951">
    <property type="entry name" value="nusB"/>
    <property type="match status" value="1"/>
</dbReference>
<dbReference type="InterPro" id="IPR006027">
    <property type="entry name" value="NusB_RsmB_TIM44"/>
</dbReference>
<keyword evidence="5 6" id="KW-0804">Transcription</keyword>
<feature type="domain" description="NusB/RsmB/TIM44" evidence="7">
    <location>
        <begin position="5"/>
        <end position="143"/>
    </location>
</feature>
<evidence type="ECO:0000256" key="2">
    <source>
        <dbReference type="ARBA" id="ARBA00022814"/>
    </source>
</evidence>
<dbReference type="GO" id="GO:0005829">
    <property type="term" value="C:cytosol"/>
    <property type="evidence" value="ECO:0007669"/>
    <property type="project" value="TreeGrafter"/>
</dbReference>
<comment type="caution">
    <text evidence="8">The sequence shown here is derived from an EMBL/GenBank/DDBJ whole genome shotgun (WGS) entry which is preliminary data.</text>
</comment>
<dbReference type="HAMAP" id="MF_00073">
    <property type="entry name" value="NusB"/>
    <property type="match status" value="1"/>
</dbReference>